<dbReference type="NCBIfam" id="TIGR00133">
    <property type="entry name" value="gatB"/>
    <property type="match status" value="1"/>
</dbReference>
<dbReference type="InterPro" id="IPR003789">
    <property type="entry name" value="Asn/Gln_tRNA_amidoTrase-B-like"/>
</dbReference>
<protein>
    <recommendedName>
        <fullName evidence="10">Aspartyl/glutamyl-tRNA(Asn/Gln) amidotransferase subunit B</fullName>
        <shortName evidence="10">Asp/Glu-ADT subunit B</shortName>
        <ecNumber evidence="10">6.3.5.-</ecNumber>
    </recommendedName>
</protein>
<dbReference type="InterPro" id="IPR042114">
    <property type="entry name" value="GatB_C_1"/>
</dbReference>
<dbReference type="GO" id="GO:0050567">
    <property type="term" value="F:glutaminyl-tRNA synthase (glutamine-hydrolyzing) activity"/>
    <property type="evidence" value="ECO:0007669"/>
    <property type="project" value="UniProtKB-UniRule"/>
</dbReference>
<evidence type="ECO:0000256" key="7">
    <source>
        <dbReference type="ARBA" id="ARBA00024799"/>
    </source>
</evidence>
<dbReference type="GO" id="GO:0070681">
    <property type="term" value="P:glutaminyl-tRNAGln biosynthesis via transamidation"/>
    <property type="evidence" value="ECO:0007669"/>
    <property type="project" value="TreeGrafter"/>
</dbReference>
<evidence type="ECO:0000259" key="11">
    <source>
        <dbReference type="SMART" id="SM00845"/>
    </source>
</evidence>
<dbReference type="HAMAP" id="MF_00121">
    <property type="entry name" value="GatB"/>
    <property type="match status" value="1"/>
</dbReference>
<dbReference type="EMBL" id="NZEX01000082">
    <property type="protein sequence ID" value="MAH63213.1"/>
    <property type="molecule type" value="Genomic_DNA"/>
</dbReference>
<dbReference type="GO" id="GO:0005524">
    <property type="term" value="F:ATP binding"/>
    <property type="evidence" value="ECO:0007669"/>
    <property type="project" value="UniProtKB-KW"/>
</dbReference>
<evidence type="ECO:0000313" key="13">
    <source>
        <dbReference type="Proteomes" id="UP000226525"/>
    </source>
</evidence>
<dbReference type="FunFam" id="1.10.10.410:FF:000001">
    <property type="entry name" value="Aspartyl/glutamyl-tRNA(Asn/Gln) amidotransferase subunit B"/>
    <property type="match status" value="1"/>
</dbReference>
<comment type="function">
    <text evidence="7 10">Allows the formation of correctly charged Asn-tRNA(Asn) or Gln-tRNA(Gln) through the transamidation of misacylated Asp-tRNA(Asn) or Glu-tRNA(Gln) in organisms which lack either or both of asparaginyl-tRNA or glutaminyl-tRNA synthetases. The reaction takes place in the presence of glutamine and ATP through an activated phospho-Asp-tRNA(Asn) or phospho-Glu-tRNA(Gln).</text>
</comment>
<keyword evidence="5 10" id="KW-0067">ATP-binding</keyword>
<dbReference type="NCBIfam" id="NF004012">
    <property type="entry name" value="PRK05477.1-2"/>
    <property type="match status" value="1"/>
</dbReference>
<keyword evidence="3 10" id="KW-0436">Ligase</keyword>
<dbReference type="AlphaFoldDB" id="A0A2D6YJ47"/>
<sequence>MQFESVIGLEIHAQLATQSKIFCSCSTQFGNPPNESTCPVCLGLPGALPVLNRRVVEFAIRLGLATNCTIRLDSQFSRKNYFYPDLPKAYQISQFDRPICENGWLDIELEGQTKRIRITRIHMEEDAGKLIHEEHGDSSFVDLNRAGVPLLEIVSEPDLRTPEEAKAYMEKMHSIVTYLGISEGDMEKGHFRCDANVSLRPMGQEKFGTRTETKNLNSFRFVQQAITYEIARQTEDILDGKRILQETRLWDSVKKNTYSMRSKEEAHDYRYFPEPDLPVVKISSGFVEQIRDQLPELPDVKKRRFMELFGLSTYDAEVLVADKEVAEYFEEVVATNADPKLVCNWISGELMRLMNENKVDIRNVGIPANSLASLINFLHEGSISGKIAKTVFEEMVQSGEDPATIIEARGLKQVSDEGALRRLLETLLANNPKQVKQYRTGKTQIKGFFVGQVMKETRGQANPQIVNQLLEKLLNG</sequence>
<dbReference type="GO" id="GO:0016740">
    <property type="term" value="F:transferase activity"/>
    <property type="evidence" value="ECO:0007669"/>
    <property type="project" value="UniProtKB-KW"/>
</dbReference>
<comment type="similarity">
    <text evidence="1 10">Belongs to the GatB/GatE family. GatB subfamily.</text>
</comment>
<dbReference type="GO" id="GO:0050566">
    <property type="term" value="F:asparaginyl-tRNA synthase (glutamine-hydrolyzing) activity"/>
    <property type="evidence" value="ECO:0007669"/>
    <property type="project" value="RHEA"/>
</dbReference>
<evidence type="ECO:0000256" key="5">
    <source>
        <dbReference type="ARBA" id="ARBA00022840"/>
    </source>
</evidence>
<dbReference type="Pfam" id="PF02637">
    <property type="entry name" value="GatB_Yqey"/>
    <property type="match status" value="1"/>
</dbReference>
<dbReference type="InterPro" id="IPR017959">
    <property type="entry name" value="Asn/Gln-tRNA_amidoTrfase_suB/E"/>
</dbReference>
<dbReference type="EC" id="6.3.5.-" evidence="10"/>
<dbReference type="InterPro" id="IPR017958">
    <property type="entry name" value="Gln-tRNA_amidoTrfase_suB_CS"/>
</dbReference>
<comment type="caution">
    <text evidence="12">The sequence shown here is derived from an EMBL/GenBank/DDBJ whole genome shotgun (WGS) entry which is preliminary data.</text>
</comment>
<organism evidence="12 13">
    <name type="scientific">SAR324 cluster bacterium</name>
    <dbReference type="NCBI Taxonomy" id="2024889"/>
    <lineage>
        <taxon>Bacteria</taxon>
        <taxon>Deltaproteobacteria</taxon>
        <taxon>SAR324 cluster</taxon>
    </lineage>
</organism>
<dbReference type="Gene3D" id="1.10.10.410">
    <property type="match status" value="1"/>
</dbReference>
<dbReference type="Gene3D" id="1.10.150.380">
    <property type="entry name" value="GatB domain, N-terminal subdomain"/>
    <property type="match status" value="1"/>
</dbReference>
<keyword evidence="6 10" id="KW-0648">Protein biosynthesis</keyword>
<keyword evidence="12" id="KW-0808">Transferase</keyword>
<evidence type="ECO:0000313" key="12">
    <source>
        <dbReference type="EMBL" id="MAH63213.1"/>
    </source>
</evidence>
<dbReference type="SUPFAM" id="SSF55931">
    <property type="entry name" value="Glutamine synthetase/guanido kinase"/>
    <property type="match status" value="1"/>
</dbReference>
<dbReference type="PANTHER" id="PTHR11659">
    <property type="entry name" value="GLUTAMYL-TRNA GLN AMIDOTRANSFERASE SUBUNIT B MITOCHONDRIAL AND PROKARYOTIC PET112-RELATED"/>
    <property type="match status" value="1"/>
</dbReference>
<dbReference type="Pfam" id="PF02934">
    <property type="entry name" value="GatB_N"/>
    <property type="match status" value="1"/>
</dbReference>
<dbReference type="InterPro" id="IPR004413">
    <property type="entry name" value="GatB"/>
</dbReference>
<evidence type="ECO:0000256" key="4">
    <source>
        <dbReference type="ARBA" id="ARBA00022741"/>
    </source>
</evidence>
<dbReference type="FunFam" id="1.10.150.380:FF:000001">
    <property type="entry name" value="Aspartyl/glutamyl-tRNA(Asn/Gln) amidotransferase subunit B"/>
    <property type="match status" value="1"/>
</dbReference>
<evidence type="ECO:0000256" key="8">
    <source>
        <dbReference type="ARBA" id="ARBA00047380"/>
    </source>
</evidence>
<evidence type="ECO:0000256" key="6">
    <source>
        <dbReference type="ARBA" id="ARBA00022917"/>
    </source>
</evidence>
<evidence type="ECO:0000256" key="10">
    <source>
        <dbReference type="HAMAP-Rule" id="MF_00121"/>
    </source>
</evidence>
<dbReference type="InterPro" id="IPR006075">
    <property type="entry name" value="Asn/Gln-tRNA_Trfase_suB/E_cat"/>
</dbReference>
<evidence type="ECO:0000256" key="1">
    <source>
        <dbReference type="ARBA" id="ARBA00005306"/>
    </source>
</evidence>
<evidence type="ECO:0000256" key="3">
    <source>
        <dbReference type="ARBA" id="ARBA00022598"/>
    </source>
</evidence>
<dbReference type="SMART" id="SM00845">
    <property type="entry name" value="GatB_Yqey"/>
    <property type="match status" value="1"/>
</dbReference>
<dbReference type="GO" id="GO:0006412">
    <property type="term" value="P:translation"/>
    <property type="evidence" value="ECO:0007669"/>
    <property type="project" value="UniProtKB-UniRule"/>
</dbReference>
<dbReference type="SUPFAM" id="SSF89095">
    <property type="entry name" value="GatB/YqeY motif"/>
    <property type="match status" value="1"/>
</dbReference>
<comment type="catalytic activity">
    <reaction evidence="8 10">
        <text>L-aspartyl-tRNA(Asn) + L-glutamine + ATP + H2O = L-asparaginyl-tRNA(Asn) + L-glutamate + ADP + phosphate + 2 H(+)</text>
        <dbReference type="Rhea" id="RHEA:14513"/>
        <dbReference type="Rhea" id="RHEA-COMP:9674"/>
        <dbReference type="Rhea" id="RHEA-COMP:9677"/>
        <dbReference type="ChEBI" id="CHEBI:15377"/>
        <dbReference type="ChEBI" id="CHEBI:15378"/>
        <dbReference type="ChEBI" id="CHEBI:29985"/>
        <dbReference type="ChEBI" id="CHEBI:30616"/>
        <dbReference type="ChEBI" id="CHEBI:43474"/>
        <dbReference type="ChEBI" id="CHEBI:58359"/>
        <dbReference type="ChEBI" id="CHEBI:78515"/>
        <dbReference type="ChEBI" id="CHEBI:78516"/>
        <dbReference type="ChEBI" id="CHEBI:456216"/>
    </reaction>
</comment>
<dbReference type="Proteomes" id="UP000226525">
    <property type="component" value="Unassembled WGS sequence"/>
</dbReference>
<gene>
    <name evidence="10" type="primary">gatB</name>
    <name evidence="12" type="ORF">CMN54_07185</name>
</gene>
<dbReference type="InterPro" id="IPR014746">
    <property type="entry name" value="Gln_synth/guanido_kin_cat_dom"/>
</dbReference>
<comment type="subunit">
    <text evidence="2 10">Heterotrimer of A, B and C subunits.</text>
</comment>
<proteinExistence type="inferred from homology"/>
<reference evidence="13" key="1">
    <citation type="submission" date="2017-09" db="EMBL/GenBank/DDBJ databases">
        <title>The Reconstruction of 2,631 Draft Metagenome-Assembled Genomes from the Global Oceans.</title>
        <authorList>
            <person name="Tully B.J."/>
            <person name="Graham E.D."/>
            <person name="Heidelberg J.F."/>
        </authorList>
    </citation>
    <scope>NUCLEOTIDE SEQUENCE [LARGE SCALE GENOMIC DNA]</scope>
</reference>
<feature type="domain" description="Asn/Gln amidotransferase" evidence="11">
    <location>
        <begin position="327"/>
        <end position="474"/>
    </location>
</feature>
<dbReference type="NCBIfam" id="NF004014">
    <property type="entry name" value="PRK05477.1-4"/>
    <property type="match status" value="1"/>
</dbReference>
<accession>A0A2D6YJ47</accession>
<dbReference type="NCBIfam" id="NF004015">
    <property type="entry name" value="PRK05477.1-5"/>
    <property type="match status" value="1"/>
</dbReference>
<keyword evidence="4 10" id="KW-0547">Nucleotide-binding</keyword>
<evidence type="ECO:0000256" key="9">
    <source>
        <dbReference type="ARBA" id="ARBA00047913"/>
    </source>
</evidence>
<comment type="catalytic activity">
    <reaction evidence="9 10">
        <text>L-glutamyl-tRNA(Gln) + L-glutamine + ATP + H2O = L-glutaminyl-tRNA(Gln) + L-glutamate + ADP + phosphate + H(+)</text>
        <dbReference type="Rhea" id="RHEA:17521"/>
        <dbReference type="Rhea" id="RHEA-COMP:9681"/>
        <dbReference type="Rhea" id="RHEA-COMP:9684"/>
        <dbReference type="ChEBI" id="CHEBI:15377"/>
        <dbReference type="ChEBI" id="CHEBI:15378"/>
        <dbReference type="ChEBI" id="CHEBI:29985"/>
        <dbReference type="ChEBI" id="CHEBI:30616"/>
        <dbReference type="ChEBI" id="CHEBI:43474"/>
        <dbReference type="ChEBI" id="CHEBI:58359"/>
        <dbReference type="ChEBI" id="CHEBI:78520"/>
        <dbReference type="ChEBI" id="CHEBI:78521"/>
        <dbReference type="ChEBI" id="CHEBI:456216"/>
    </reaction>
</comment>
<evidence type="ECO:0000256" key="2">
    <source>
        <dbReference type="ARBA" id="ARBA00011123"/>
    </source>
</evidence>
<dbReference type="PROSITE" id="PS01234">
    <property type="entry name" value="GATB"/>
    <property type="match status" value="1"/>
</dbReference>
<name>A0A2D6YJ47_9DELT</name>
<dbReference type="InterPro" id="IPR023168">
    <property type="entry name" value="GatB_Yqey_C_2"/>
</dbReference>
<dbReference type="InterPro" id="IPR018027">
    <property type="entry name" value="Asn/Gln_amidotransferase"/>
</dbReference>
<dbReference type="PANTHER" id="PTHR11659:SF0">
    <property type="entry name" value="GLUTAMYL-TRNA(GLN) AMIDOTRANSFERASE SUBUNIT B, MITOCHONDRIAL"/>
    <property type="match status" value="1"/>
</dbReference>